<dbReference type="OrthoDB" id="9822052at2759"/>
<dbReference type="Proteomes" id="UP000887568">
    <property type="component" value="Unplaced"/>
</dbReference>
<name>A0A913ZG38_PATMI</name>
<feature type="region of interest" description="Disordered" evidence="1">
    <location>
        <begin position="223"/>
        <end position="258"/>
    </location>
</feature>
<dbReference type="AlphaFoldDB" id="A0A913ZG38"/>
<protein>
    <recommendedName>
        <fullName evidence="4">WD repeat-containing protein 73</fullName>
    </recommendedName>
</protein>
<proteinExistence type="predicted"/>
<dbReference type="PANTHER" id="PTHR46947">
    <property type="entry name" value="WD REPEAT-CONTAINING PROTEIN 73"/>
    <property type="match status" value="1"/>
</dbReference>
<dbReference type="InterPro" id="IPR036322">
    <property type="entry name" value="WD40_repeat_dom_sf"/>
</dbReference>
<dbReference type="RefSeq" id="XP_038049965.1">
    <property type="nucleotide sequence ID" value="XM_038194037.1"/>
</dbReference>
<evidence type="ECO:0008006" key="4">
    <source>
        <dbReference type="Google" id="ProtNLM"/>
    </source>
</evidence>
<dbReference type="InterPro" id="IPR015943">
    <property type="entry name" value="WD40/YVTN_repeat-like_dom_sf"/>
</dbReference>
<dbReference type="InterPro" id="IPR042795">
    <property type="entry name" value="Wdr73"/>
</dbReference>
<dbReference type="GO" id="GO:0000922">
    <property type="term" value="C:spindle pole"/>
    <property type="evidence" value="ECO:0007669"/>
    <property type="project" value="TreeGrafter"/>
</dbReference>
<dbReference type="GO" id="GO:0031122">
    <property type="term" value="P:cytoplasmic microtubule organization"/>
    <property type="evidence" value="ECO:0007669"/>
    <property type="project" value="TreeGrafter"/>
</dbReference>
<dbReference type="EnsemblMetazoa" id="XM_038194037.1">
    <property type="protein sequence ID" value="XP_038049965.1"/>
    <property type="gene ID" value="LOC119723418"/>
</dbReference>
<dbReference type="GeneID" id="119723418"/>
<accession>A0A913ZG38</accession>
<dbReference type="SUPFAM" id="SSF50978">
    <property type="entry name" value="WD40 repeat-like"/>
    <property type="match status" value="1"/>
</dbReference>
<evidence type="ECO:0000313" key="3">
    <source>
        <dbReference type="Proteomes" id="UP000887568"/>
    </source>
</evidence>
<dbReference type="OMA" id="CKPRTLL"/>
<dbReference type="Gene3D" id="2.130.10.10">
    <property type="entry name" value="YVTN repeat-like/Quinoprotein amine dehydrogenase"/>
    <property type="match status" value="1"/>
</dbReference>
<evidence type="ECO:0000313" key="2">
    <source>
        <dbReference type="EnsemblMetazoa" id="XP_038049965.1"/>
    </source>
</evidence>
<evidence type="ECO:0000256" key="1">
    <source>
        <dbReference type="SAM" id="MobiDB-lite"/>
    </source>
</evidence>
<sequence>MDAIDDDEFFDDWIIKSMKSYKHLHMFDLPQPTCVIEWNEKNGIFVAGCSPDCRNEILEMSIPAKLTWESSSKTAAGLTKDRDFKMLRGGFSDKPIHCLKYLRGTRPRLIVTGSHASPHLDVWQLDTETNDVIKKLPTVPGRATEGGGVRGGVRGVAQRPGHKGHVAFGSTMSNLQVADVGTKEVIATDFGKADCVVEMKFLNENELVTCNTQRGLINIHDLRIPSSQSPPSNHLMSNSRTGTEQSILDGDSSPKDIDQSHVGLDTSIPESSNENTSCKGGATWTFDLRCTSDTNLDPSNEGDIACKKPKLDATVATVVSLCSSGELLIRDLRNLESPLHHVKLGDERRLRKSGNLTVKWCPTEKTLLSVSGLNGCVDIYDTSTWQQRSNSPPMVKPVFSHEGHITGESANQDVGILCHAWHPWQPCVVMSSGSDGSLHAWDWSSVS</sequence>
<organism evidence="2 3">
    <name type="scientific">Patiria miniata</name>
    <name type="common">Bat star</name>
    <name type="synonym">Asterina miniata</name>
    <dbReference type="NCBI Taxonomy" id="46514"/>
    <lineage>
        <taxon>Eukaryota</taxon>
        <taxon>Metazoa</taxon>
        <taxon>Echinodermata</taxon>
        <taxon>Eleutherozoa</taxon>
        <taxon>Asterozoa</taxon>
        <taxon>Asteroidea</taxon>
        <taxon>Valvatacea</taxon>
        <taxon>Valvatida</taxon>
        <taxon>Asterinidae</taxon>
        <taxon>Patiria</taxon>
    </lineage>
</organism>
<reference evidence="2" key="1">
    <citation type="submission" date="2022-11" db="UniProtKB">
        <authorList>
            <consortium name="EnsemblMetazoa"/>
        </authorList>
    </citation>
    <scope>IDENTIFICATION</scope>
</reference>
<keyword evidence="3" id="KW-1185">Reference proteome</keyword>
<dbReference type="GO" id="GO:0005829">
    <property type="term" value="C:cytosol"/>
    <property type="evidence" value="ECO:0007669"/>
    <property type="project" value="TreeGrafter"/>
</dbReference>
<feature type="compositionally biased region" description="Polar residues" evidence="1">
    <location>
        <begin position="225"/>
        <end position="246"/>
    </location>
</feature>
<dbReference type="PANTHER" id="PTHR46947:SF1">
    <property type="entry name" value="WD REPEAT-CONTAINING PROTEIN 73"/>
    <property type="match status" value="1"/>
</dbReference>